<protein>
    <submittedName>
        <fullName evidence="1">Uncharacterized protein</fullName>
    </submittedName>
</protein>
<dbReference type="EMBL" id="ML987194">
    <property type="protein sequence ID" value="KAF2250323.1"/>
    <property type="molecule type" value="Genomic_DNA"/>
</dbReference>
<dbReference type="OrthoDB" id="3684889at2759"/>
<evidence type="ECO:0000313" key="1">
    <source>
        <dbReference type="EMBL" id="KAF2250323.1"/>
    </source>
</evidence>
<dbReference type="AlphaFoldDB" id="A0A6A6ILG3"/>
<reference evidence="1" key="1">
    <citation type="journal article" date="2020" name="Stud. Mycol.">
        <title>101 Dothideomycetes genomes: a test case for predicting lifestyles and emergence of pathogens.</title>
        <authorList>
            <person name="Haridas S."/>
            <person name="Albert R."/>
            <person name="Binder M."/>
            <person name="Bloem J."/>
            <person name="Labutti K."/>
            <person name="Salamov A."/>
            <person name="Andreopoulos B."/>
            <person name="Baker S."/>
            <person name="Barry K."/>
            <person name="Bills G."/>
            <person name="Bluhm B."/>
            <person name="Cannon C."/>
            <person name="Castanera R."/>
            <person name="Culley D."/>
            <person name="Daum C."/>
            <person name="Ezra D."/>
            <person name="Gonzalez J."/>
            <person name="Henrissat B."/>
            <person name="Kuo A."/>
            <person name="Liang C."/>
            <person name="Lipzen A."/>
            <person name="Lutzoni F."/>
            <person name="Magnuson J."/>
            <person name="Mondo S."/>
            <person name="Nolan M."/>
            <person name="Ohm R."/>
            <person name="Pangilinan J."/>
            <person name="Park H.-J."/>
            <person name="Ramirez L."/>
            <person name="Alfaro M."/>
            <person name="Sun H."/>
            <person name="Tritt A."/>
            <person name="Yoshinaga Y."/>
            <person name="Zwiers L.-H."/>
            <person name="Turgeon B."/>
            <person name="Goodwin S."/>
            <person name="Spatafora J."/>
            <person name="Crous P."/>
            <person name="Grigoriev I."/>
        </authorList>
    </citation>
    <scope>NUCLEOTIDE SEQUENCE</scope>
    <source>
        <strain evidence="1">CBS 122368</strain>
    </source>
</reference>
<dbReference type="Proteomes" id="UP000800094">
    <property type="component" value="Unassembled WGS sequence"/>
</dbReference>
<keyword evidence="2" id="KW-1185">Reference proteome</keyword>
<accession>A0A6A6ILG3</accession>
<sequence length="368" mass="42439">MGPPGETFKRPTNGFNSWHSLASVAVMRSEVVTAQLRKNRNRRQELQYDPYAVAIKEGQALEELKATLETQVQQRLKRYATLSCRNLCSRMTFRLPRELRDAVYQIILDPPTVHIHQRDYIIIRGQYFSTRYFPNSGSPVSDYLGRQYYWNVEYVGPRMQKELAETWYRTATFGLGFDRYLLEEFLTKDRWGLGIVPKQLITSLVADVDMIESHARGYTVDSMIKRLRLLLGCERGVKLSVTIHNAHSSQNRQAALHEVHSALRTVYATLEPFAASGSRVKVIPIGWRELSLEDAGVPNQDFVMKYAEDFSKYWSRVHGVYFWNRESGSEDSWNNTSEMATWSTDSSGKVCPGAMFYRTPEVIDRATY</sequence>
<dbReference type="GeneID" id="54586590"/>
<name>A0A6A6ILG3_9PLEO</name>
<organism evidence="1 2">
    <name type="scientific">Trematosphaeria pertusa</name>
    <dbReference type="NCBI Taxonomy" id="390896"/>
    <lineage>
        <taxon>Eukaryota</taxon>
        <taxon>Fungi</taxon>
        <taxon>Dikarya</taxon>
        <taxon>Ascomycota</taxon>
        <taxon>Pezizomycotina</taxon>
        <taxon>Dothideomycetes</taxon>
        <taxon>Pleosporomycetidae</taxon>
        <taxon>Pleosporales</taxon>
        <taxon>Massarineae</taxon>
        <taxon>Trematosphaeriaceae</taxon>
        <taxon>Trematosphaeria</taxon>
    </lineage>
</organism>
<dbReference type="RefSeq" id="XP_033685327.1">
    <property type="nucleotide sequence ID" value="XM_033833260.1"/>
</dbReference>
<gene>
    <name evidence="1" type="ORF">BU26DRAFT_564184</name>
</gene>
<proteinExistence type="predicted"/>
<evidence type="ECO:0000313" key="2">
    <source>
        <dbReference type="Proteomes" id="UP000800094"/>
    </source>
</evidence>